<keyword evidence="2" id="KW-1185">Reference proteome</keyword>
<accession>A0A8X8XUZ7</accession>
<dbReference type="EMBL" id="PNBA02000007">
    <property type="protein sequence ID" value="KAG6419242.1"/>
    <property type="molecule type" value="Genomic_DNA"/>
</dbReference>
<dbReference type="PANTHER" id="PTHR12482:SF11">
    <property type="entry name" value="LIPASE YOR059C ISOFORM X1"/>
    <property type="match status" value="1"/>
</dbReference>
<evidence type="ECO:0000313" key="2">
    <source>
        <dbReference type="Proteomes" id="UP000298416"/>
    </source>
</evidence>
<evidence type="ECO:0008006" key="3">
    <source>
        <dbReference type="Google" id="ProtNLM"/>
    </source>
</evidence>
<dbReference type="Proteomes" id="UP000298416">
    <property type="component" value="Unassembled WGS sequence"/>
</dbReference>
<comment type="caution">
    <text evidence="1">The sequence shown here is derived from an EMBL/GenBank/DDBJ whole genome shotgun (WGS) entry which is preliminary data.</text>
</comment>
<sequence length="175" mass="19750">MTSDCDEGKFLSALAAFRCRVLYANVSYDHMVGWRTSSVRREEELVKPTNGSLDGYKHIVNVEHCPPVLSESPNFPSEAAEAKEAAQNYPSTQNTLEYHEIMEDEMIRGLQRLGWMKVDVSFHSIFWPFFAHFNIQGKNERFHNAGAGVVAHVADTIKQQDSSPCIGVSRCILTR</sequence>
<dbReference type="PANTHER" id="PTHR12482">
    <property type="entry name" value="LIPASE ROG1-RELATED-RELATED"/>
    <property type="match status" value="1"/>
</dbReference>
<protein>
    <recommendedName>
        <fullName evidence="3">DUF676 domain-containing protein</fullName>
    </recommendedName>
</protein>
<name>A0A8X8XUZ7_SALSN</name>
<reference evidence="1" key="1">
    <citation type="submission" date="2018-01" db="EMBL/GenBank/DDBJ databases">
        <authorList>
            <person name="Mao J.F."/>
        </authorList>
    </citation>
    <scope>NUCLEOTIDE SEQUENCE</scope>
    <source>
        <strain evidence="1">Huo1</strain>
        <tissue evidence="1">Leaf</tissue>
    </source>
</reference>
<reference evidence="1" key="2">
    <citation type="submission" date="2020-08" db="EMBL/GenBank/DDBJ databases">
        <title>Plant Genome Project.</title>
        <authorList>
            <person name="Zhang R.-G."/>
        </authorList>
    </citation>
    <scope>NUCLEOTIDE SEQUENCE</scope>
    <source>
        <strain evidence="1">Huo1</strain>
        <tissue evidence="1">Leaf</tissue>
    </source>
</reference>
<evidence type="ECO:0000313" key="1">
    <source>
        <dbReference type="EMBL" id="KAG6419242.1"/>
    </source>
</evidence>
<dbReference type="InterPro" id="IPR044294">
    <property type="entry name" value="Lipase-like"/>
</dbReference>
<dbReference type="AlphaFoldDB" id="A0A8X8XUZ7"/>
<organism evidence="1">
    <name type="scientific">Salvia splendens</name>
    <name type="common">Scarlet sage</name>
    <dbReference type="NCBI Taxonomy" id="180675"/>
    <lineage>
        <taxon>Eukaryota</taxon>
        <taxon>Viridiplantae</taxon>
        <taxon>Streptophyta</taxon>
        <taxon>Embryophyta</taxon>
        <taxon>Tracheophyta</taxon>
        <taxon>Spermatophyta</taxon>
        <taxon>Magnoliopsida</taxon>
        <taxon>eudicotyledons</taxon>
        <taxon>Gunneridae</taxon>
        <taxon>Pentapetalae</taxon>
        <taxon>asterids</taxon>
        <taxon>lamiids</taxon>
        <taxon>Lamiales</taxon>
        <taxon>Lamiaceae</taxon>
        <taxon>Nepetoideae</taxon>
        <taxon>Mentheae</taxon>
        <taxon>Salviinae</taxon>
        <taxon>Salvia</taxon>
        <taxon>Salvia subgen. Calosphace</taxon>
        <taxon>core Calosphace</taxon>
    </lineage>
</organism>
<gene>
    <name evidence="1" type="ORF">SASPL_121458</name>
</gene>
<proteinExistence type="predicted"/>